<sequence>MSSVEMEQLKTVIKKWEYSFREKNDRLPSKSDIKANADIHKLYSKYRALKSGGHSSHSKRNYENEDIESDLIPTVRELGPTPQANGKVLSIFDMRMTPPESSPLKSRQTSANPFTEFKTPTKVRVKHELRNTPTRTDRGKESIFNKLKNLSTENNHLETPKKKETQLVTPTRNPVIDFSVSPSPLKSHRFFTKKLTDVFHEIKAMENSDELEIEENEEEDIHEDIDNDNDGNQKPRRKKFTMKRTTRRWKMKPTIQANVDGDSIAKKNIHDEIKKLDDKQKTDLEAYMASDDESEEEPIIVKKAKPQSGAKKIKPMSNNYQRLKINDPRSKAFKRRMSRR</sequence>
<dbReference type="PANTHER" id="PTHR28124:SF1">
    <property type="entry name" value="DNA REPLICATION REGULATOR SLD2"/>
    <property type="match status" value="1"/>
</dbReference>
<keyword evidence="6 7" id="KW-0131">Cell cycle</keyword>
<keyword evidence="10" id="KW-1185">Reference proteome</keyword>
<dbReference type="Proteomes" id="UP000002258">
    <property type="component" value="Chromosome 3"/>
</dbReference>
<evidence type="ECO:0000256" key="3">
    <source>
        <dbReference type="ARBA" id="ARBA00018363"/>
    </source>
</evidence>
<feature type="compositionally biased region" description="Basic residues" evidence="8">
    <location>
        <begin position="234"/>
        <end position="244"/>
    </location>
</feature>
<dbReference type="GeneID" id="4838093"/>
<feature type="compositionally biased region" description="Basic residues" evidence="8">
    <location>
        <begin position="331"/>
        <end position="340"/>
    </location>
</feature>
<dbReference type="AlphaFoldDB" id="A3LQS8"/>
<dbReference type="KEGG" id="pic:PICST_44021"/>
<dbReference type="OMA" id="TWEHDFI"/>
<gene>
    <name evidence="9" type="ORF">PICST_44021</name>
</gene>
<evidence type="ECO:0000256" key="4">
    <source>
        <dbReference type="ARBA" id="ARBA00022705"/>
    </source>
</evidence>
<keyword evidence="5 7" id="KW-0539">Nucleus</keyword>
<evidence type="ECO:0000256" key="6">
    <source>
        <dbReference type="ARBA" id="ARBA00023306"/>
    </source>
</evidence>
<dbReference type="InParanoid" id="A3LQS8"/>
<comment type="function">
    <text evidence="7">Has a role in the initiation of DNA replication. Required at S-phase checkpoint.</text>
</comment>
<proteinExistence type="inferred from homology"/>
<dbReference type="InterPro" id="IPR040203">
    <property type="entry name" value="Sld2"/>
</dbReference>
<dbReference type="FunCoup" id="A3LQS8">
    <property type="interactions" value="62"/>
</dbReference>
<feature type="region of interest" description="Disordered" evidence="8">
    <location>
        <begin position="210"/>
        <end position="244"/>
    </location>
</feature>
<dbReference type="GO" id="GO:1902977">
    <property type="term" value="P:mitotic DNA replication preinitiation complex assembly"/>
    <property type="evidence" value="ECO:0007669"/>
    <property type="project" value="TreeGrafter"/>
</dbReference>
<dbReference type="Gene3D" id="1.10.10.1460">
    <property type="match status" value="1"/>
</dbReference>
<protein>
    <recommendedName>
        <fullName evidence="3 7">DNA replication regulator SLD2</fullName>
    </recommendedName>
</protein>
<dbReference type="GO" id="GO:0003697">
    <property type="term" value="F:single-stranded DNA binding"/>
    <property type="evidence" value="ECO:0007669"/>
    <property type="project" value="TreeGrafter"/>
</dbReference>
<comment type="similarity">
    <text evidence="2 7">Belongs to the SLD2 family.</text>
</comment>
<keyword evidence="4 7" id="KW-0235">DNA replication</keyword>
<feature type="region of interest" description="Disordered" evidence="8">
    <location>
        <begin position="288"/>
        <end position="340"/>
    </location>
</feature>
<evidence type="ECO:0000256" key="1">
    <source>
        <dbReference type="ARBA" id="ARBA00004123"/>
    </source>
</evidence>
<dbReference type="GO" id="GO:0003688">
    <property type="term" value="F:DNA replication origin binding"/>
    <property type="evidence" value="ECO:0007669"/>
    <property type="project" value="TreeGrafter"/>
</dbReference>
<evidence type="ECO:0000256" key="5">
    <source>
        <dbReference type="ARBA" id="ARBA00023242"/>
    </source>
</evidence>
<dbReference type="HOGENOM" id="CLU_667493_0_0_1"/>
<dbReference type="RefSeq" id="XP_001383285.2">
    <property type="nucleotide sequence ID" value="XM_001383248.1"/>
</dbReference>
<dbReference type="GO" id="GO:0000727">
    <property type="term" value="P:double-strand break repair via break-induced replication"/>
    <property type="evidence" value="ECO:0007669"/>
    <property type="project" value="TreeGrafter"/>
</dbReference>
<organism evidence="9 10">
    <name type="scientific">Scheffersomyces stipitis (strain ATCC 58785 / CBS 6054 / NBRC 10063 / NRRL Y-11545)</name>
    <name type="common">Yeast</name>
    <name type="synonym">Pichia stipitis</name>
    <dbReference type="NCBI Taxonomy" id="322104"/>
    <lineage>
        <taxon>Eukaryota</taxon>
        <taxon>Fungi</taxon>
        <taxon>Dikarya</taxon>
        <taxon>Ascomycota</taxon>
        <taxon>Saccharomycotina</taxon>
        <taxon>Pichiomycetes</taxon>
        <taxon>Debaryomycetaceae</taxon>
        <taxon>Scheffersomyces</taxon>
    </lineage>
</organism>
<dbReference type="PANTHER" id="PTHR28124">
    <property type="entry name" value="DNA REPLICATION REGULATOR SLD2"/>
    <property type="match status" value="1"/>
</dbReference>
<name>A3LQS8_PICST</name>
<dbReference type="OrthoDB" id="8775810at2759"/>
<dbReference type="GO" id="GO:0006270">
    <property type="term" value="P:DNA replication initiation"/>
    <property type="evidence" value="ECO:0007669"/>
    <property type="project" value="UniProtKB-UniRule"/>
</dbReference>
<dbReference type="GO" id="GO:0031261">
    <property type="term" value="C:DNA replication preinitiation complex"/>
    <property type="evidence" value="ECO:0007669"/>
    <property type="project" value="TreeGrafter"/>
</dbReference>
<accession>A3LQS8</accession>
<dbReference type="eggNOG" id="ENOG502SCF7">
    <property type="taxonomic scope" value="Eukaryota"/>
</dbReference>
<dbReference type="EMBL" id="CP000497">
    <property type="protein sequence ID" value="ABN65256.2"/>
    <property type="molecule type" value="Genomic_DNA"/>
</dbReference>
<comment type="subcellular location">
    <subcellularLocation>
        <location evidence="1 7">Nucleus</location>
    </subcellularLocation>
</comment>
<evidence type="ECO:0000313" key="9">
    <source>
        <dbReference type="EMBL" id="ABN65256.2"/>
    </source>
</evidence>
<dbReference type="STRING" id="322104.A3LQS8"/>
<evidence type="ECO:0000313" key="10">
    <source>
        <dbReference type="Proteomes" id="UP000002258"/>
    </source>
</evidence>
<evidence type="ECO:0000256" key="8">
    <source>
        <dbReference type="SAM" id="MobiDB-lite"/>
    </source>
</evidence>
<evidence type="ECO:0000256" key="2">
    <source>
        <dbReference type="ARBA" id="ARBA00007276"/>
    </source>
</evidence>
<evidence type="ECO:0000256" key="7">
    <source>
        <dbReference type="RuleBase" id="RU367067"/>
    </source>
</evidence>
<dbReference type="Pfam" id="PF11719">
    <property type="entry name" value="Drc1-Sld2"/>
    <property type="match status" value="1"/>
</dbReference>
<feature type="compositionally biased region" description="Acidic residues" evidence="8">
    <location>
        <begin position="210"/>
        <end position="229"/>
    </location>
</feature>
<dbReference type="InterPro" id="IPR021110">
    <property type="entry name" value="DNA_rep_checkpnt_protein"/>
</dbReference>
<reference evidence="9 10" key="1">
    <citation type="journal article" date="2007" name="Nat. Biotechnol.">
        <title>Genome sequence of the lignocellulose-bioconverting and xylose-fermenting yeast Pichia stipitis.</title>
        <authorList>
            <person name="Jeffries T.W."/>
            <person name="Grigoriev I.V."/>
            <person name="Grimwood J."/>
            <person name="Laplaza J.M."/>
            <person name="Aerts A."/>
            <person name="Salamov A."/>
            <person name="Schmutz J."/>
            <person name="Lindquist E."/>
            <person name="Dehal P."/>
            <person name="Shapiro H."/>
            <person name="Jin Y.S."/>
            <person name="Passoth V."/>
            <person name="Richardson P.M."/>
        </authorList>
    </citation>
    <scope>NUCLEOTIDE SEQUENCE [LARGE SCALE GENOMIC DNA]</scope>
    <source>
        <strain evidence="10">ATCC 58785 / CBS 6054 / NBRC 10063 / NRRL Y-11545</strain>
    </source>
</reference>